<dbReference type="AlphaFoldDB" id="A0A223GLJ4"/>
<gene>
    <name evidence="1" type="ORF">EGA29_04820</name>
</gene>
<protein>
    <submittedName>
        <fullName evidence="1">Uncharacterized protein</fullName>
    </submittedName>
</protein>
<comment type="caution">
    <text evidence="1">The sequence shown here is derived from an EMBL/GenBank/DDBJ whole genome shotgun (WGS) entry which is preliminary data.</text>
</comment>
<evidence type="ECO:0000313" key="2">
    <source>
        <dbReference type="Proteomes" id="UP000271222"/>
    </source>
</evidence>
<evidence type="ECO:0000313" key="1">
    <source>
        <dbReference type="EMBL" id="RNM10074.1"/>
    </source>
</evidence>
<dbReference type="RefSeq" id="WP_011001252.1">
    <property type="nucleotide sequence ID" value="NZ_AP029004.1"/>
</dbReference>
<dbReference type="Proteomes" id="UP000271222">
    <property type="component" value="Unassembled WGS sequence"/>
</dbReference>
<dbReference type="OrthoDB" id="8927886at2"/>
<dbReference type="EMBL" id="RJTL01000005">
    <property type="protein sequence ID" value="RNM10074.1"/>
    <property type="molecule type" value="Genomic_DNA"/>
</dbReference>
<reference evidence="1 2" key="1">
    <citation type="submission" date="2018-10" db="EMBL/GenBank/DDBJ databases">
        <title>Draft Genome Sequence of Ralstonia pseudosolanacearum (R. solanacearum phylotype I) Strain Tg03 Isolated from Luffa cylindrica in China.</title>
        <authorList>
            <person name="Yuan G.-Q."/>
            <person name="Li Q.-Q."/>
            <person name="Zhang Y.-W."/>
        </authorList>
    </citation>
    <scope>NUCLEOTIDE SEQUENCE [LARGE SCALE GENOMIC DNA]</scope>
    <source>
        <strain evidence="1 2">Tg03</strain>
    </source>
</reference>
<accession>A0A223GLJ4</accession>
<organism evidence="1 2">
    <name type="scientific">Ralstonia pseudosolanacearum</name>
    <dbReference type="NCBI Taxonomy" id="1310165"/>
    <lineage>
        <taxon>Bacteria</taxon>
        <taxon>Pseudomonadati</taxon>
        <taxon>Pseudomonadota</taxon>
        <taxon>Betaproteobacteria</taxon>
        <taxon>Burkholderiales</taxon>
        <taxon>Burkholderiaceae</taxon>
        <taxon>Ralstonia</taxon>
        <taxon>Ralstonia solanacearum species complex</taxon>
    </lineage>
</organism>
<name>A0A223GLJ4_9RALS</name>
<sequence>MRLGSMPSRRHPVKPVPFRQTQGVRIYQGEQRRTMVGSMAAICRMLDDAIPAAPRAASAEGC</sequence>
<proteinExistence type="predicted"/>